<dbReference type="AlphaFoldDB" id="A0A392T8P1"/>
<protein>
    <submittedName>
        <fullName evidence="1">Uncharacterized protein</fullName>
    </submittedName>
</protein>
<dbReference type="EMBL" id="LXQA010513699">
    <property type="protein sequence ID" value="MCI56530.1"/>
    <property type="molecule type" value="Genomic_DNA"/>
</dbReference>
<organism evidence="1 2">
    <name type="scientific">Trifolium medium</name>
    <dbReference type="NCBI Taxonomy" id="97028"/>
    <lineage>
        <taxon>Eukaryota</taxon>
        <taxon>Viridiplantae</taxon>
        <taxon>Streptophyta</taxon>
        <taxon>Embryophyta</taxon>
        <taxon>Tracheophyta</taxon>
        <taxon>Spermatophyta</taxon>
        <taxon>Magnoliopsida</taxon>
        <taxon>eudicotyledons</taxon>
        <taxon>Gunneridae</taxon>
        <taxon>Pentapetalae</taxon>
        <taxon>rosids</taxon>
        <taxon>fabids</taxon>
        <taxon>Fabales</taxon>
        <taxon>Fabaceae</taxon>
        <taxon>Papilionoideae</taxon>
        <taxon>50 kb inversion clade</taxon>
        <taxon>NPAAA clade</taxon>
        <taxon>Hologalegina</taxon>
        <taxon>IRL clade</taxon>
        <taxon>Trifolieae</taxon>
        <taxon>Trifolium</taxon>
    </lineage>
</organism>
<dbReference type="Proteomes" id="UP000265520">
    <property type="component" value="Unassembled WGS sequence"/>
</dbReference>
<reference evidence="1 2" key="1">
    <citation type="journal article" date="2018" name="Front. Plant Sci.">
        <title>Red Clover (Trifolium pratense) and Zigzag Clover (T. medium) - A Picture of Genomic Similarities and Differences.</title>
        <authorList>
            <person name="Dluhosova J."/>
            <person name="Istvanek J."/>
            <person name="Nedelnik J."/>
            <person name="Repkova J."/>
        </authorList>
    </citation>
    <scope>NUCLEOTIDE SEQUENCE [LARGE SCALE GENOMIC DNA]</scope>
    <source>
        <strain evidence="2">cv. 10/8</strain>
        <tissue evidence="1">Leaf</tissue>
    </source>
</reference>
<sequence>MNPRSSKQAAISRIDVHDLEGDNEKLWTNMD</sequence>
<comment type="caution">
    <text evidence="1">The sequence shown here is derived from an EMBL/GenBank/DDBJ whole genome shotgun (WGS) entry which is preliminary data.</text>
</comment>
<feature type="non-terminal residue" evidence="1">
    <location>
        <position position="31"/>
    </location>
</feature>
<proteinExistence type="predicted"/>
<evidence type="ECO:0000313" key="2">
    <source>
        <dbReference type="Proteomes" id="UP000265520"/>
    </source>
</evidence>
<keyword evidence="2" id="KW-1185">Reference proteome</keyword>
<name>A0A392T8P1_9FABA</name>
<evidence type="ECO:0000313" key="1">
    <source>
        <dbReference type="EMBL" id="MCI56530.1"/>
    </source>
</evidence>
<accession>A0A392T8P1</accession>